<keyword evidence="5" id="KW-0479">Metal-binding</keyword>
<evidence type="ECO:0000256" key="1">
    <source>
        <dbReference type="ARBA" id="ARBA00004251"/>
    </source>
</evidence>
<keyword evidence="6" id="KW-0732">Signal</keyword>
<keyword evidence="8 15" id="KW-0106">Calcium</keyword>
<evidence type="ECO:0000256" key="3">
    <source>
        <dbReference type="ARBA" id="ARBA00022685"/>
    </source>
</evidence>
<feature type="domain" description="Cadherin" evidence="18">
    <location>
        <begin position="440"/>
        <end position="554"/>
    </location>
</feature>
<dbReference type="Pfam" id="PF00028">
    <property type="entry name" value="Cadherin"/>
    <property type="match status" value="5"/>
</dbReference>
<comment type="caution">
    <text evidence="19">The sequence shown here is derived from an EMBL/GenBank/DDBJ whole genome shotgun (WGS) entry which is preliminary data.</text>
</comment>
<dbReference type="PRINTS" id="PR00205">
    <property type="entry name" value="CADHERIN"/>
</dbReference>
<protein>
    <recommendedName>
        <fullName evidence="14">Cadherin-6</fullName>
    </recommendedName>
</protein>
<evidence type="ECO:0000256" key="16">
    <source>
        <dbReference type="RuleBase" id="RU003318"/>
    </source>
</evidence>
<feature type="domain" description="Cadherin" evidence="18">
    <location>
        <begin position="250"/>
        <end position="330"/>
    </location>
</feature>
<dbReference type="InterPro" id="IPR015919">
    <property type="entry name" value="Cadherin-like_sf"/>
</dbReference>
<feature type="domain" description="Cadherin" evidence="18">
    <location>
        <begin position="555"/>
        <end position="659"/>
    </location>
</feature>
<accession>A0ABR3NUG8</accession>
<proteinExistence type="predicted"/>
<reference evidence="19 20" key="1">
    <citation type="submission" date="2023-09" db="EMBL/GenBank/DDBJ databases">
        <authorList>
            <person name="Wang M."/>
        </authorList>
    </citation>
    <scope>NUCLEOTIDE SEQUENCE [LARGE SCALE GENOMIC DNA]</scope>
    <source>
        <strain evidence="19">GT-2023</strain>
        <tissue evidence="19">Liver</tissue>
    </source>
</reference>
<dbReference type="PROSITE" id="PS00232">
    <property type="entry name" value="CADHERIN_1"/>
    <property type="match status" value="2"/>
</dbReference>
<keyword evidence="7" id="KW-0677">Repeat</keyword>
<name>A0ABR3NUG8_9TELE</name>
<dbReference type="Gene3D" id="2.60.40.60">
    <property type="entry name" value="Cadherins"/>
    <property type="match status" value="5"/>
</dbReference>
<evidence type="ECO:0000256" key="12">
    <source>
        <dbReference type="ARBA" id="ARBA00023180"/>
    </source>
</evidence>
<dbReference type="Proteomes" id="UP001558613">
    <property type="component" value="Unassembled WGS sequence"/>
</dbReference>
<evidence type="ECO:0000313" key="19">
    <source>
        <dbReference type="EMBL" id="KAL1280392.1"/>
    </source>
</evidence>
<keyword evidence="10 17" id="KW-1133">Transmembrane helix</keyword>
<dbReference type="CDD" id="cd11304">
    <property type="entry name" value="Cadherin_repeat"/>
    <property type="match status" value="5"/>
</dbReference>
<keyword evidence="9 16" id="KW-0130">Cell adhesion</keyword>
<evidence type="ECO:0000256" key="4">
    <source>
        <dbReference type="ARBA" id="ARBA00022692"/>
    </source>
</evidence>
<dbReference type="InterPro" id="IPR027397">
    <property type="entry name" value="Catenin-bd_sf"/>
</dbReference>
<dbReference type="PROSITE" id="PS50268">
    <property type="entry name" value="CADHERIN_2"/>
    <property type="match status" value="5"/>
</dbReference>
<dbReference type="EMBL" id="JAYMGO010000002">
    <property type="protein sequence ID" value="KAL1280392.1"/>
    <property type="molecule type" value="Genomic_DNA"/>
</dbReference>
<dbReference type="InterPro" id="IPR002126">
    <property type="entry name" value="Cadherin-like_dom"/>
</dbReference>
<dbReference type="InterPro" id="IPR000233">
    <property type="entry name" value="Cadherin_Y-type_LIR"/>
</dbReference>
<dbReference type="InterPro" id="IPR039808">
    <property type="entry name" value="Cadherin"/>
</dbReference>
<evidence type="ECO:0000256" key="17">
    <source>
        <dbReference type="SAM" id="Phobius"/>
    </source>
</evidence>
<evidence type="ECO:0000256" key="5">
    <source>
        <dbReference type="ARBA" id="ARBA00022723"/>
    </source>
</evidence>
<keyword evidence="12" id="KW-0325">Glycoprotein</keyword>
<evidence type="ECO:0000256" key="14">
    <source>
        <dbReference type="ARBA" id="ARBA00041042"/>
    </source>
</evidence>
<comment type="function">
    <text evidence="13">Cadherins are calcium-dependent cell adhesion proteins. They preferentially interact with themselves in a homophilic manner in connecting cells; cadherins may thus contribute to the sorting of heterogeneous cell types.</text>
</comment>
<evidence type="ECO:0000259" key="18">
    <source>
        <dbReference type="PROSITE" id="PS50268"/>
    </source>
</evidence>
<keyword evidence="2" id="KW-1003">Cell membrane</keyword>
<evidence type="ECO:0000256" key="11">
    <source>
        <dbReference type="ARBA" id="ARBA00023136"/>
    </source>
</evidence>
<evidence type="ECO:0000256" key="13">
    <source>
        <dbReference type="ARBA" id="ARBA00037319"/>
    </source>
</evidence>
<keyword evidence="11 17" id="KW-0472">Membrane</keyword>
<evidence type="ECO:0000256" key="9">
    <source>
        <dbReference type="ARBA" id="ARBA00022889"/>
    </source>
</evidence>
<keyword evidence="3" id="KW-0165">Cleavage on pair of basic residues</keyword>
<feature type="transmembrane region" description="Helical" evidence="17">
    <location>
        <begin position="773"/>
        <end position="801"/>
    </location>
</feature>
<evidence type="ECO:0000256" key="7">
    <source>
        <dbReference type="ARBA" id="ARBA00022737"/>
    </source>
</evidence>
<evidence type="ECO:0000256" key="10">
    <source>
        <dbReference type="ARBA" id="ARBA00022989"/>
    </source>
</evidence>
<dbReference type="Pfam" id="PF01049">
    <property type="entry name" value="CADH_Y-type_LIR"/>
    <property type="match status" value="1"/>
</dbReference>
<organism evidence="19 20">
    <name type="scientific">Cirrhinus molitorella</name>
    <name type="common">mud carp</name>
    <dbReference type="NCBI Taxonomy" id="172907"/>
    <lineage>
        <taxon>Eukaryota</taxon>
        <taxon>Metazoa</taxon>
        <taxon>Chordata</taxon>
        <taxon>Craniata</taxon>
        <taxon>Vertebrata</taxon>
        <taxon>Euteleostomi</taxon>
        <taxon>Actinopterygii</taxon>
        <taxon>Neopterygii</taxon>
        <taxon>Teleostei</taxon>
        <taxon>Ostariophysi</taxon>
        <taxon>Cypriniformes</taxon>
        <taxon>Cyprinidae</taxon>
        <taxon>Labeoninae</taxon>
        <taxon>Labeonini</taxon>
        <taxon>Cirrhinus</taxon>
    </lineage>
</organism>
<dbReference type="Gene3D" id="4.10.900.10">
    <property type="entry name" value="TCF3-CBD (Catenin binding domain)"/>
    <property type="match status" value="1"/>
</dbReference>
<dbReference type="PANTHER" id="PTHR24027">
    <property type="entry name" value="CADHERIN-23"/>
    <property type="match status" value="1"/>
</dbReference>
<keyword evidence="20" id="KW-1185">Reference proteome</keyword>
<feature type="domain" description="Cadherin" evidence="18">
    <location>
        <begin position="659"/>
        <end position="760"/>
    </location>
</feature>
<dbReference type="SMART" id="SM00112">
    <property type="entry name" value="CA"/>
    <property type="match status" value="5"/>
</dbReference>
<sequence>MCYRITVPLADETVTTVCIRKPVLAAQSEFLQNPPKWSIHDGHSDCVEAKAICCSSVSNFLTSQHWSLSPRSLLPVNSIPNHNLMNGNQSEPAPLCKLHPCPAEQERKDRAGERGLYVKAQESVLLRESKEDQRRFYNVRVADVAIYIAFNSALPSLLSLFIRSRCRRVDRLAAMIMNHFLWLLPLVFPHLSSPVILLERSDGNLFHWNHLMKGDKLVLHRSKRDWMWRQFFLSEEYTGSNYQYVGKLRSDKDRGDGTSRYVLSGEGAGTIFRIDEKSGDLHATQRLDREEKASYTLQAQAFNKITGLPLEPATEFIVKIHDINDNEPKFTKAVYSASVPEMSDVGTFVIEVNATDADDATYGNSAKLVYSILQGQPYFSVEPETGIVRIALSNMDREVRKEYQVVIQAKDMAGQMGGLSGTTLVNVTLTDVNDSPPRFAYSSYHLSTYESAEIGSTVGRIKANDGDEGENAEMKYRIVEGDGKDYLDIITDEITQEGIIVVKKKMDYESKRIYTVKVEVTNTHQDPNFTDLGPFLDTAIVKVTAKDVDEPPVFSRPQYVFEVNEDTPKGIGIGTISAWDPDATHYPIQYAIDQHTDPERLYHIDPKNGSITILKSLDREVSKWHNISVLASEINNPHQRSRVPVLIKVLDVNDNAPEFAMIYETFVCENVKAGQLIQTISAIDTDDPLVGHKFVFSLSSMNPNFTIFDNEDNTARILTRRSGFNRREMSVYYLPVVISDSDYPIQSSTSTLTIRVCSCDATGNMRSCSVDALLLSAGLSTGALVAILLCILILLMIVVLFSALKKQRRKEPLIMSKEDVRDNVVSYNDEGGGEEDTQAFDIGTLRHPEVIESNKLRRDIIPEMLFPYHRPSPMKECADVRDFIISRLQENDTDPFAPPYDSLATYAYEGNGSIAESLSSLESSVTEGDHEYDYLSNWGPQFKKLADMYIGKDTGVAN</sequence>
<keyword evidence="4 16" id="KW-0812">Transmembrane</keyword>
<gene>
    <name evidence="19" type="ORF">QQF64_014992</name>
</gene>
<evidence type="ECO:0000256" key="15">
    <source>
        <dbReference type="PROSITE-ProRule" id="PRU00043"/>
    </source>
</evidence>
<evidence type="ECO:0000256" key="6">
    <source>
        <dbReference type="ARBA" id="ARBA00022729"/>
    </source>
</evidence>
<evidence type="ECO:0000256" key="2">
    <source>
        <dbReference type="ARBA" id="ARBA00022475"/>
    </source>
</evidence>
<dbReference type="PANTHER" id="PTHR24027:SF322">
    <property type="entry name" value="CADHERIN-6"/>
    <property type="match status" value="1"/>
</dbReference>
<comment type="subcellular location">
    <subcellularLocation>
        <location evidence="1 16">Cell membrane</location>
        <topology evidence="1 16">Single-pass type I membrane protein</topology>
    </subcellularLocation>
</comment>
<evidence type="ECO:0000256" key="8">
    <source>
        <dbReference type="ARBA" id="ARBA00022837"/>
    </source>
</evidence>
<dbReference type="InterPro" id="IPR020894">
    <property type="entry name" value="Cadherin_CS"/>
</dbReference>
<dbReference type="SUPFAM" id="SSF49313">
    <property type="entry name" value="Cadherin-like"/>
    <property type="match status" value="5"/>
</dbReference>
<evidence type="ECO:0000313" key="20">
    <source>
        <dbReference type="Proteomes" id="UP001558613"/>
    </source>
</evidence>
<feature type="domain" description="Cadherin" evidence="18">
    <location>
        <begin position="331"/>
        <end position="439"/>
    </location>
</feature>